<sequence length="433" mass="48283">MALMSGGATTSTTKGVDSPQILKLRKDHVRQREGLVLTKRPVATIKLFSLSVLQQLQHLSVYIIVHWHMVFTFSVLLLISITMLVILDGPHEKYLREVLAYLRFGLWWVGLGVASSIGLGSGLHTFVLYLGPHIAMFTIRATQCGRVDLKCAPYDTPQFGLGSSWQTKDCSLIGPPMYPRLVTDGLDRYMVPLHKVLLQVQLEVVLWGLGTALGELPPYFVSRAARLSGQRVKEFDDLVNPEESGGTGLFDLLKRWTILRFHEFGFFTILLFASVPNPLFDLAGIMCGQFLVPFWKFFLATLLGKALIKTHIQTVFIILGCNAHLLELIEAGLEWVISHVPIFAQFSPRIMSALGNAKDSFNGQVVAKPMQGKYSIAFVWNTIVLLMMAGFLASIITSMAQGFLMEKQKQEMAALTELLSNTETERCQDSKDC</sequence>
<keyword evidence="1" id="KW-0812">Transmembrane</keyword>
<feature type="transmembrane region" description="Helical" evidence="1">
    <location>
        <begin position="315"/>
        <end position="337"/>
    </location>
</feature>
<name>A0ABP0X8K9_9BRYO</name>
<reference evidence="2" key="1">
    <citation type="submission" date="2024-02" db="EMBL/GenBank/DDBJ databases">
        <authorList>
            <consortium name="ELIXIR-Norway"/>
            <consortium name="Elixir Norway"/>
        </authorList>
    </citation>
    <scope>NUCLEOTIDE SEQUENCE</scope>
</reference>
<feature type="transmembrane region" description="Helical" evidence="1">
    <location>
        <begin position="106"/>
        <end position="130"/>
    </location>
</feature>
<keyword evidence="1" id="KW-1133">Transmembrane helix</keyword>
<feature type="transmembrane region" description="Helical" evidence="1">
    <location>
        <begin position="282"/>
        <end position="303"/>
    </location>
</feature>
<evidence type="ECO:0000256" key="1">
    <source>
        <dbReference type="SAM" id="Phobius"/>
    </source>
</evidence>
<protein>
    <recommendedName>
        <fullName evidence="4">Vacuole membrane protein 1</fullName>
    </recommendedName>
</protein>
<dbReference type="EMBL" id="OZ020100">
    <property type="protein sequence ID" value="CAK9273940.1"/>
    <property type="molecule type" value="Genomic_DNA"/>
</dbReference>
<evidence type="ECO:0000313" key="3">
    <source>
        <dbReference type="Proteomes" id="UP001497444"/>
    </source>
</evidence>
<keyword evidence="3" id="KW-1185">Reference proteome</keyword>
<accession>A0ABP0X8K9</accession>
<organism evidence="2 3">
    <name type="scientific">Sphagnum jensenii</name>
    <dbReference type="NCBI Taxonomy" id="128206"/>
    <lineage>
        <taxon>Eukaryota</taxon>
        <taxon>Viridiplantae</taxon>
        <taxon>Streptophyta</taxon>
        <taxon>Embryophyta</taxon>
        <taxon>Bryophyta</taxon>
        <taxon>Sphagnophytina</taxon>
        <taxon>Sphagnopsida</taxon>
        <taxon>Sphagnales</taxon>
        <taxon>Sphagnaceae</taxon>
        <taxon>Sphagnum</taxon>
    </lineage>
</organism>
<feature type="transmembrane region" description="Helical" evidence="1">
    <location>
        <begin position="59"/>
        <end position="86"/>
    </location>
</feature>
<proteinExistence type="predicted"/>
<keyword evidence="1" id="KW-0472">Membrane</keyword>
<dbReference type="Proteomes" id="UP001497444">
    <property type="component" value="Chromosome 5"/>
</dbReference>
<feature type="transmembrane region" description="Helical" evidence="1">
    <location>
        <begin position="258"/>
        <end position="276"/>
    </location>
</feature>
<feature type="transmembrane region" description="Helical" evidence="1">
    <location>
        <begin position="378"/>
        <end position="400"/>
    </location>
</feature>
<gene>
    <name evidence="2" type="ORF">CSSPJE1EN1_LOCUS19418</name>
</gene>
<evidence type="ECO:0008006" key="4">
    <source>
        <dbReference type="Google" id="ProtNLM"/>
    </source>
</evidence>
<evidence type="ECO:0000313" key="2">
    <source>
        <dbReference type="EMBL" id="CAK9273940.1"/>
    </source>
</evidence>